<dbReference type="Proteomes" id="UP001519344">
    <property type="component" value="Unassembled WGS sequence"/>
</dbReference>
<comment type="caution">
    <text evidence="2">The sequence shown here is derived from an EMBL/GenBank/DDBJ whole genome shotgun (WGS) entry which is preliminary data.</text>
</comment>
<evidence type="ECO:0000313" key="2">
    <source>
        <dbReference type="EMBL" id="MBP1961895.1"/>
    </source>
</evidence>
<sequence length="59" mass="6608">MKIDMTLRLGLMYISNLVFMSAKTFVIQDVASLLFLVIFALNSWEDGFKCGGGVCTRKN</sequence>
<organism evidence="2 3">
    <name type="scientific">Paenibacillus aceris</name>
    <dbReference type="NCBI Taxonomy" id="869555"/>
    <lineage>
        <taxon>Bacteria</taxon>
        <taxon>Bacillati</taxon>
        <taxon>Bacillota</taxon>
        <taxon>Bacilli</taxon>
        <taxon>Bacillales</taxon>
        <taxon>Paenibacillaceae</taxon>
        <taxon>Paenibacillus</taxon>
    </lineage>
</organism>
<feature type="transmembrane region" description="Helical" evidence="1">
    <location>
        <begin position="12"/>
        <end position="39"/>
    </location>
</feature>
<keyword evidence="3" id="KW-1185">Reference proteome</keyword>
<accession>A0ABS4HTP6</accession>
<reference evidence="2 3" key="1">
    <citation type="submission" date="2021-03" db="EMBL/GenBank/DDBJ databases">
        <title>Genomic Encyclopedia of Type Strains, Phase IV (KMG-IV): sequencing the most valuable type-strain genomes for metagenomic binning, comparative biology and taxonomic classification.</title>
        <authorList>
            <person name="Goeker M."/>
        </authorList>
    </citation>
    <scope>NUCLEOTIDE SEQUENCE [LARGE SCALE GENOMIC DNA]</scope>
    <source>
        <strain evidence="2 3">DSM 24950</strain>
    </source>
</reference>
<name>A0ABS4HTP6_9BACL</name>
<keyword evidence="1" id="KW-0472">Membrane</keyword>
<evidence type="ECO:0000256" key="1">
    <source>
        <dbReference type="SAM" id="Phobius"/>
    </source>
</evidence>
<gene>
    <name evidence="2" type="ORF">J2Z65_001093</name>
</gene>
<dbReference type="EMBL" id="JAGGKV010000002">
    <property type="protein sequence ID" value="MBP1961895.1"/>
    <property type="molecule type" value="Genomic_DNA"/>
</dbReference>
<keyword evidence="1" id="KW-0812">Transmembrane</keyword>
<evidence type="ECO:0000313" key="3">
    <source>
        <dbReference type="Proteomes" id="UP001519344"/>
    </source>
</evidence>
<keyword evidence="1" id="KW-1133">Transmembrane helix</keyword>
<proteinExistence type="predicted"/>
<protein>
    <submittedName>
        <fullName evidence="2">Uncharacterized protein</fullName>
    </submittedName>
</protein>